<sequence length="395" mass="44794">MPSSSSPSPPISLEHTETEHLDIFRQAFYSVMRLPDVESTYAQIVDGLPLRDVYRESHWPVPAVVAAHECLCPGALERVRAVREQVDVNTLLFHPEAVQAYQNNKIGSMAFYLRLIELLAVACHQMAAALYERNDSLHSRAVLEAAMAGDRAAVPGNRPWERDSLPQNTYLFNRYYEWPAQYPRGVADVVGYWAETRIFGGVAVFDRGTSDRGCEGVYFHSDRKNYGNTLYPPTEAQLHTLLRFLHPSSSSPTLSSFSSSAPPSPLSPPPAAATPSPCPLPITPSQENRWRWDAGYAFLYWHIYRDRYERYVPSNYRPYRHKISGLAWPEINDDHVLMLQTVAAHRGEAVDEAAKRQAEENLKKITPTSPRWHGELPKSEDKKASWKPPYFLSQN</sequence>
<dbReference type="Proteomes" id="UP000076874">
    <property type="component" value="Unassembled WGS sequence"/>
</dbReference>
<dbReference type="AlphaFoldDB" id="A0A162J289"/>
<evidence type="ECO:0000313" key="3">
    <source>
        <dbReference type="Proteomes" id="UP000076874"/>
    </source>
</evidence>
<organism evidence="2 3">
    <name type="scientific">Niveomyces insectorum RCEF 264</name>
    <dbReference type="NCBI Taxonomy" id="1081102"/>
    <lineage>
        <taxon>Eukaryota</taxon>
        <taxon>Fungi</taxon>
        <taxon>Dikarya</taxon>
        <taxon>Ascomycota</taxon>
        <taxon>Pezizomycotina</taxon>
        <taxon>Sordariomycetes</taxon>
        <taxon>Hypocreomycetidae</taxon>
        <taxon>Hypocreales</taxon>
        <taxon>Cordycipitaceae</taxon>
        <taxon>Niveomyces</taxon>
    </lineage>
</organism>
<dbReference type="STRING" id="1081102.A0A162J289"/>
<reference evidence="2 3" key="1">
    <citation type="journal article" date="2016" name="Genome Biol. Evol.">
        <title>Divergent and convergent evolution of fungal pathogenicity.</title>
        <authorList>
            <person name="Shang Y."/>
            <person name="Xiao G."/>
            <person name="Zheng P."/>
            <person name="Cen K."/>
            <person name="Zhan S."/>
            <person name="Wang C."/>
        </authorList>
    </citation>
    <scope>NUCLEOTIDE SEQUENCE [LARGE SCALE GENOMIC DNA]</scope>
    <source>
        <strain evidence="2 3">RCEF 264</strain>
    </source>
</reference>
<gene>
    <name evidence="2" type="ORF">SPI_04302</name>
</gene>
<feature type="compositionally biased region" description="Basic and acidic residues" evidence="1">
    <location>
        <begin position="372"/>
        <end position="384"/>
    </location>
</feature>
<evidence type="ECO:0000256" key="1">
    <source>
        <dbReference type="SAM" id="MobiDB-lite"/>
    </source>
</evidence>
<dbReference type="EMBL" id="AZHD01000006">
    <property type="protein sequence ID" value="OAA62762.1"/>
    <property type="molecule type" value="Genomic_DNA"/>
</dbReference>
<comment type="caution">
    <text evidence="2">The sequence shown here is derived from an EMBL/GenBank/DDBJ whole genome shotgun (WGS) entry which is preliminary data.</text>
</comment>
<feature type="region of interest" description="Disordered" evidence="1">
    <location>
        <begin position="253"/>
        <end position="280"/>
    </location>
</feature>
<keyword evidence="3" id="KW-1185">Reference proteome</keyword>
<feature type="region of interest" description="Disordered" evidence="1">
    <location>
        <begin position="355"/>
        <end position="395"/>
    </location>
</feature>
<proteinExistence type="predicted"/>
<accession>A0A162J289</accession>
<protein>
    <submittedName>
        <fullName evidence="2">Uncharacterized protein</fullName>
    </submittedName>
</protein>
<name>A0A162J289_9HYPO</name>
<evidence type="ECO:0000313" key="2">
    <source>
        <dbReference type="EMBL" id="OAA62762.1"/>
    </source>
</evidence>
<feature type="compositionally biased region" description="Pro residues" evidence="1">
    <location>
        <begin position="262"/>
        <end position="280"/>
    </location>
</feature>
<dbReference type="OrthoDB" id="5346581at2759"/>